<evidence type="ECO:0000259" key="1">
    <source>
        <dbReference type="PROSITE" id="PS51746"/>
    </source>
</evidence>
<dbReference type="InterPro" id="IPR001932">
    <property type="entry name" value="PPM-type_phosphatase-like_dom"/>
</dbReference>
<accession>A0A397AL57</accession>
<feature type="domain" description="PPM-type phosphatase" evidence="1">
    <location>
        <begin position="4"/>
        <end position="405"/>
    </location>
</feature>
<dbReference type="AlphaFoldDB" id="A0A397AL57"/>
<organism evidence="2 3">
    <name type="scientific">Aphanomyces astaci</name>
    <name type="common">Crayfish plague agent</name>
    <dbReference type="NCBI Taxonomy" id="112090"/>
    <lineage>
        <taxon>Eukaryota</taxon>
        <taxon>Sar</taxon>
        <taxon>Stramenopiles</taxon>
        <taxon>Oomycota</taxon>
        <taxon>Saprolegniomycetes</taxon>
        <taxon>Saprolegniales</taxon>
        <taxon>Verrucalvaceae</taxon>
        <taxon>Aphanomyces</taxon>
    </lineage>
</organism>
<proteinExistence type="predicted"/>
<dbReference type="GO" id="GO:0004722">
    <property type="term" value="F:protein serine/threonine phosphatase activity"/>
    <property type="evidence" value="ECO:0007669"/>
    <property type="project" value="InterPro"/>
</dbReference>
<dbReference type="PANTHER" id="PTHR13832:SF699">
    <property type="entry name" value="INTEGRIN-LINKED KINASE-ASSOCIATED SERINE_THREONINE PHOSPHATASE 2C"/>
    <property type="match status" value="1"/>
</dbReference>
<dbReference type="VEuPathDB" id="FungiDB:H257_05420"/>
<dbReference type="InterPro" id="IPR015655">
    <property type="entry name" value="PP2C"/>
</dbReference>
<gene>
    <name evidence="2" type="ORF">DYB36_002547</name>
</gene>
<dbReference type="InterPro" id="IPR036457">
    <property type="entry name" value="PPM-type-like_dom_sf"/>
</dbReference>
<dbReference type="EMBL" id="QUSZ01005900">
    <property type="protein sequence ID" value="RHY07786.1"/>
    <property type="molecule type" value="Genomic_DNA"/>
</dbReference>
<dbReference type="PROSITE" id="PS51746">
    <property type="entry name" value="PPM_2"/>
    <property type="match status" value="1"/>
</dbReference>
<evidence type="ECO:0000313" key="2">
    <source>
        <dbReference type="EMBL" id="RHY07786.1"/>
    </source>
</evidence>
<dbReference type="Pfam" id="PF00481">
    <property type="entry name" value="PP2C"/>
    <property type="match status" value="2"/>
</dbReference>
<sequence>MQAQVHGCTDPGNTVKENQDTFLAIRHNTHVALAVFDGHGKSHGKLAAETAKAFFEHKFQQDHTYEELRIDGEATLRLLFDECHATIRQAFQAYYERRRLHAEERNGGYLVVKQGLLQKSLLVQGGTTASIVVVLDSGTTMLCANVGDSSSLLCVPSPLDASWSSLQASSVLHLLRKHNTLPPVAVPVELPESTSVVQLCGDHSPECMTEFQRTALARSVSTKHGNMPELLFVYDSLIDGHSNQRVSVREKHIALEKSPVFTVVNDVVAKAGEGSYYKNVRQEWASLCCTPAKAKYHESLAFTRSLGDFYIHSFGLTHQPDVIQVDVAALMRQEAWTTVLVVVGSDGIWDAWDYAAFNQVLWKAMADHKCALPLVADDVMQQNKQVSAQVFGPAVDNMTLVVCSLTMNGSSSS</sequence>
<dbReference type="SUPFAM" id="SSF81606">
    <property type="entry name" value="PP2C-like"/>
    <property type="match status" value="1"/>
</dbReference>
<dbReference type="PANTHER" id="PTHR13832">
    <property type="entry name" value="PROTEIN PHOSPHATASE 2C"/>
    <property type="match status" value="1"/>
</dbReference>
<reference evidence="2 3" key="1">
    <citation type="submission" date="2018-08" db="EMBL/GenBank/DDBJ databases">
        <title>Aphanomyces genome sequencing and annotation.</title>
        <authorList>
            <person name="Minardi D."/>
            <person name="Oidtmann B."/>
            <person name="Van Der Giezen M."/>
            <person name="Studholme D.J."/>
        </authorList>
    </citation>
    <scope>NUCLEOTIDE SEQUENCE [LARGE SCALE GENOMIC DNA]</scope>
    <source>
        <strain evidence="2 3">Kv</strain>
    </source>
</reference>
<comment type="caution">
    <text evidence="2">The sequence shown here is derived from an EMBL/GenBank/DDBJ whole genome shotgun (WGS) entry which is preliminary data.</text>
</comment>
<protein>
    <recommendedName>
        <fullName evidence="1">PPM-type phosphatase domain-containing protein</fullName>
    </recommendedName>
</protein>
<dbReference type="SMART" id="SM00332">
    <property type="entry name" value="PP2Cc"/>
    <property type="match status" value="1"/>
</dbReference>
<evidence type="ECO:0000313" key="3">
    <source>
        <dbReference type="Proteomes" id="UP000265427"/>
    </source>
</evidence>
<dbReference type="Gene3D" id="3.60.40.10">
    <property type="entry name" value="PPM-type phosphatase domain"/>
    <property type="match status" value="1"/>
</dbReference>
<dbReference type="Proteomes" id="UP000265427">
    <property type="component" value="Unassembled WGS sequence"/>
</dbReference>
<name>A0A397AL57_APHAT</name>